<keyword evidence="3" id="KW-1185">Reference proteome</keyword>
<gene>
    <name evidence="2" type="ORF">EHS89_05460</name>
</gene>
<dbReference type="Proteomes" id="UP000267535">
    <property type="component" value="Unassembled WGS sequence"/>
</dbReference>
<dbReference type="AlphaFoldDB" id="A0A3P1SU80"/>
<name>A0A3P1SU80_9GAMM</name>
<reference evidence="2 3" key="1">
    <citation type="submission" date="2018-11" db="EMBL/GenBank/DDBJ databases">
        <title>The draft genome sequence of Amphritea balenae JAMM 1525T.</title>
        <authorList>
            <person name="Fang Z."/>
            <person name="Zhang Y."/>
            <person name="Han X."/>
        </authorList>
    </citation>
    <scope>NUCLEOTIDE SEQUENCE [LARGE SCALE GENOMIC DNA]</scope>
    <source>
        <strain evidence="2 3">JAMM 1525</strain>
    </source>
</reference>
<dbReference type="OrthoDB" id="573055at2"/>
<evidence type="ECO:0000313" key="3">
    <source>
        <dbReference type="Proteomes" id="UP000267535"/>
    </source>
</evidence>
<protein>
    <submittedName>
        <fullName evidence="2">Uncharacterized protein</fullName>
    </submittedName>
</protein>
<accession>A0A3P1SU80</accession>
<feature type="chain" id="PRO_5018186099" evidence="1">
    <location>
        <begin position="24"/>
        <end position="125"/>
    </location>
</feature>
<organism evidence="2 3">
    <name type="scientific">Amphritea balenae</name>
    <dbReference type="NCBI Taxonomy" id="452629"/>
    <lineage>
        <taxon>Bacteria</taxon>
        <taxon>Pseudomonadati</taxon>
        <taxon>Pseudomonadota</taxon>
        <taxon>Gammaproteobacteria</taxon>
        <taxon>Oceanospirillales</taxon>
        <taxon>Oceanospirillaceae</taxon>
        <taxon>Amphritea</taxon>
    </lineage>
</organism>
<keyword evidence="1" id="KW-0732">Signal</keyword>
<evidence type="ECO:0000256" key="1">
    <source>
        <dbReference type="SAM" id="SignalP"/>
    </source>
</evidence>
<feature type="signal peptide" evidence="1">
    <location>
        <begin position="1"/>
        <end position="23"/>
    </location>
</feature>
<dbReference type="EMBL" id="RQXV01000002">
    <property type="protein sequence ID" value="RRD00759.1"/>
    <property type="molecule type" value="Genomic_DNA"/>
</dbReference>
<comment type="caution">
    <text evidence="2">The sequence shown here is derived from an EMBL/GenBank/DDBJ whole genome shotgun (WGS) entry which is preliminary data.</text>
</comment>
<sequence length="125" mass="13781">MKIPLVVFNLLLLLLLLASSVSAGEADIIEVKARKAGPNQYDFSVTVSHTDDGWDHYVDKWDVLDLHGNLLGTRVLHHPHVNEQPFTRSLSGVSVPSGSQSVILRAHDSVHGYGGQEFITDLQDR</sequence>
<evidence type="ECO:0000313" key="2">
    <source>
        <dbReference type="EMBL" id="RRD00759.1"/>
    </source>
</evidence>
<proteinExistence type="predicted"/>